<dbReference type="Proteomes" id="UP000006462">
    <property type="component" value="Unassembled WGS sequence"/>
</dbReference>
<evidence type="ECO:0000313" key="2">
    <source>
        <dbReference type="Proteomes" id="UP000006462"/>
    </source>
</evidence>
<comment type="caution">
    <text evidence="1">The sequence shown here is derived from an EMBL/GenBank/DDBJ whole genome shotgun (WGS) entry which is preliminary data.</text>
</comment>
<reference evidence="1 2" key="1">
    <citation type="submission" date="2009-12" db="EMBL/GenBank/DDBJ databases">
        <authorList>
            <person name="Shrivastava S."/>
            <person name="Madupu R."/>
            <person name="Durkin A.S."/>
            <person name="Torralba M."/>
            <person name="Methe B."/>
            <person name="Sutton G.G."/>
            <person name="Strausberg R.L."/>
            <person name="Nelson K.E."/>
        </authorList>
    </citation>
    <scope>NUCLEOTIDE SEQUENCE [LARGE SCALE GENOMIC DNA]</scope>
    <source>
        <strain evidence="1 2">W5455</strain>
    </source>
</reference>
<feature type="non-terminal residue" evidence="1">
    <location>
        <position position="38"/>
    </location>
</feature>
<gene>
    <name evidence="1" type="ORF">HMPREF7215_0266</name>
</gene>
<dbReference type="EMBL" id="ADFP01000096">
    <property type="protein sequence ID" value="EFB90089.1"/>
    <property type="molecule type" value="Genomic_DNA"/>
</dbReference>
<evidence type="ECO:0000313" key="1">
    <source>
        <dbReference type="EMBL" id="EFB90089.1"/>
    </source>
</evidence>
<protein>
    <submittedName>
        <fullName evidence="1">Uncharacterized protein</fullName>
    </submittedName>
</protein>
<sequence length="38" mass="4706">MREKTAEERDSSAYFYDDAKESVFMNKIYKVIWSRVRR</sequence>
<organism evidence="1 2">
    <name type="scientific">Pyramidobacter piscolens W5455</name>
    <dbReference type="NCBI Taxonomy" id="352165"/>
    <lineage>
        <taxon>Bacteria</taxon>
        <taxon>Thermotogati</taxon>
        <taxon>Synergistota</taxon>
        <taxon>Synergistia</taxon>
        <taxon>Synergistales</taxon>
        <taxon>Dethiosulfovibrionaceae</taxon>
        <taxon>Pyramidobacter</taxon>
    </lineage>
</organism>
<keyword evidence="2" id="KW-1185">Reference proteome</keyword>
<proteinExistence type="predicted"/>
<name>A0ABM9ZT59_9BACT</name>
<accession>A0ABM9ZT59</accession>